<feature type="transmembrane region" description="Helical" evidence="6">
    <location>
        <begin position="320"/>
        <end position="339"/>
    </location>
</feature>
<gene>
    <name evidence="8" type="ORF">SO694_00032152</name>
</gene>
<feature type="region of interest" description="Disordered" evidence="5">
    <location>
        <begin position="1"/>
        <end position="30"/>
    </location>
</feature>
<dbReference type="Proteomes" id="UP001363151">
    <property type="component" value="Unassembled WGS sequence"/>
</dbReference>
<keyword evidence="3 6" id="KW-1133">Transmembrane helix</keyword>
<evidence type="ECO:0000313" key="9">
    <source>
        <dbReference type="Proteomes" id="UP001363151"/>
    </source>
</evidence>
<dbReference type="Pfam" id="PF01490">
    <property type="entry name" value="Aa_trans"/>
    <property type="match status" value="1"/>
</dbReference>
<feature type="transmembrane region" description="Helical" evidence="6">
    <location>
        <begin position="207"/>
        <end position="225"/>
    </location>
</feature>
<reference evidence="8 9" key="1">
    <citation type="submission" date="2024-03" db="EMBL/GenBank/DDBJ databases">
        <title>Aureococcus anophagefferens CCMP1851 and Kratosvirus quantuckense: Draft genome of a second virus-susceptible host strain in the model system.</title>
        <authorList>
            <person name="Chase E."/>
            <person name="Truchon A.R."/>
            <person name="Schepens W."/>
            <person name="Wilhelm S.W."/>
        </authorList>
    </citation>
    <scope>NUCLEOTIDE SEQUENCE [LARGE SCALE GENOMIC DNA]</scope>
    <source>
        <strain evidence="8 9">CCMP1851</strain>
    </source>
</reference>
<keyword evidence="4 6" id="KW-0472">Membrane</keyword>
<feature type="transmembrane region" description="Helical" evidence="6">
    <location>
        <begin position="360"/>
        <end position="379"/>
    </location>
</feature>
<name>A0ABR1FK99_AURAN</name>
<feature type="transmembrane region" description="Helical" evidence="6">
    <location>
        <begin position="385"/>
        <end position="411"/>
    </location>
</feature>
<feature type="transmembrane region" description="Helical" evidence="6">
    <location>
        <begin position="275"/>
        <end position="300"/>
    </location>
</feature>
<evidence type="ECO:0000259" key="7">
    <source>
        <dbReference type="Pfam" id="PF01490"/>
    </source>
</evidence>
<feature type="transmembrane region" description="Helical" evidence="6">
    <location>
        <begin position="432"/>
        <end position="453"/>
    </location>
</feature>
<feature type="transmembrane region" description="Helical" evidence="6">
    <location>
        <begin position="84"/>
        <end position="106"/>
    </location>
</feature>
<keyword evidence="2 6" id="KW-0812">Transmembrane</keyword>
<evidence type="ECO:0000256" key="5">
    <source>
        <dbReference type="SAM" id="MobiDB-lite"/>
    </source>
</evidence>
<dbReference type="InterPro" id="IPR013057">
    <property type="entry name" value="AA_transpt_TM"/>
</dbReference>
<accession>A0ABR1FK99</accession>
<comment type="subcellular location">
    <subcellularLocation>
        <location evidence="1">Membrane</location>
        <topology evidence="1">Multi-pass membrane protein</topology>
    </subcellularLocation>
</comment>
<evidence type="ECO:0000256" key="6">
    <source>
        <dbReference type="SAM" id="Phobius"/>
    </source>
</evidence>
<proteinExistence type="predicted"/>
<sequence length="468" mass="50521">MDLRNRGAESVPLMDTTASPMRPEKDDGLGRSLLARNMPRWTDESRHDRPKELNNAAFSTVQVLNSMIGSGVLSFPYVFANCGWILSILLLGLSAVVCYATSIMLLRVGQAVGHPKGELSEVIEKTLGVPWRKGVDICIALSCLGALLTYYNVIGTLGSDLLKSVRHDDGAELVVDTYAGFMFVVVGLVAAPPCFFREYGELTPISLLSLSFIVFTTLVVMGKGIDKGHAIPAGPDSWYAPVTLLGNFVYATSMQYVVFEMYASMEATSRPAVKSVVAGAVGCGCSILLVMGLGGVAAIGSDVDSDVLSSLDSKTILVKVLYGCTIAHLCFYIPNDFIIGRLFFWRSWGVNYLQMPEQRHVFTTFCFVFGPLALMASIPRDMVNGVFELCIALTGEIPTTIAALVAPCLAYRAAVLDRGEADAPVSAAQTTAILYGAYFVLFISPIVTLYQFIDDCVDDGCASYDGRR</sequence>
<comment type="caution">
    <text evidence="8">The sequence shown here is derived from an EMBL/GenBank/DDBJ whole genome shotgun (WGS) entry which is preliminary data.</text>
</comment>
<feature type="transmembrane region" description="Helical" evidence="6">
    <location>
        <begin position="56"/>
        <end position="78"/>
    </location>
</feature>
<evidence type="ECO:0000256" key="4">
    <source>
        <dbReference type="ARBA" id="ARBA00023136"/>
    </source>
</evidence>
<protein>
    <submittedName>
        <fullName evidence="8">Amino acid transmembrane transporter</fullName>
    </submittedName>
</protein>
<feature type="transmembrane region" description="Helical" evidence="6">
    <location>
        <begin position="173"/>
        <end position="195"/>
    </location>
</feature>
<dbReference type="PANTHER" id="PTHR22950">
    <property type="entry name" value="AMINO ACID TRANSPORTER"/>
    <property type="match status" value="1"/>
</dbReference>
<feature type="transmembrane region" description="Helical" evidence="6">
    <location>
        <begin position="134"/>
        <end position="153"/>
    </location>
</feature>
<feature type="domain" description="Amino acid transporter transmembrane" evidence="7">
    <location>
        <begin position="60"/>
        <end position="330"/>
    </location>
</feature>
<dbReference type="EMBL" id="JBBJCI010000368">
    <property type="protein sequence ID" value="KAK7232430.1"/>
    <property type="molecule type" value="Genomic_DNA"/>
</dbReference>
<keyword evidence="9" id="KW-1185">Reference proteome</keyword>
<evidence type="ECO:0000256" key="3">
    <source>
        <dbReference type="ARBA" id="ARBA00022989"/>
    </source>
</evidence>
<organism evidence="8 9">
    <name type="scientific">Aureococcus anophagefferens</name>
    <name type="common">Harmful bloom alga</name>
    <dbReference type="NCBI Taxonomy" id="44056"/>
    <lineage>
        <taxon>Eukaryota</taxon>
        <taxon>Sar</taxon>
        <taxon>Stramenopiles</taxon>
        <taxon>Ochrophyta</taxon>
        <taxon>Pelagophyceae</taxon>
        <taxon>Pelagomonadales</taxon>
        <taxon>Pelagomonadaceae</taxon>
        <taxon>Aureococcus</taxon>
    </lineage>
</organism>
<evidence type="ECO:0000313" key="8">
    <source>
        <dbReference type="EMBL" id="KAK7232430.1"/>
    </source>
</evidence>
<evidence type="ECO:0000256" key="2">
    <source>
        <dbReference type="ARBA" id="ARBA00022692"/>
    </source>
</evidence>
<evidence type="ECO:0000256" key="1">
    <source>
        <dbReference type="ARBA" id="ARBA00004141"/>
    </source>
</evidence>
<feature type="transmembrane region" description="Helical" evidence="6">
    <location>
        <begin position="237"/>
        <end position="263"/>
    </location>
</feature>